<feature type="transmembrane region" description="Helical" evidence="10">
    <location>
        <begin position="72"/>
        <end position="91"/>
    </location>
</feature>
<evidence type="ECO:0000256" key="4">
    <source>
        <dbReference type="ARBA" id="ARBA00022448"/>
    </source>
</evidence>
<dbReference type="PANTHER" id="PTHR11432:SF3">
    <property type="entry name" value="NADH-UBIQUINONE OXIDOREDUCTASE CHAIN 1"/>
    <property type="match status" value="1"/>
</dbReference>
<keyword evidence="9" id="KW-0830">Ubiquinone</keyword>
<keyword evidence="5 8" id="KW-0812">Transmembrane</keyword>
<dbReference type="GO" id="GO:0008137">
    <property type="term" value="F:NADH dehydrogenase (ubiquinone) activity"/>
    <property type="evidence" value="ECO:0007669"/>
    <property type="project" value="UniProtKB-EC"/>
</dbReference>
<keyword evidence="8" id="KW-0520">NAD</keyword>
<dbReference type="EC" id="7.1.1.2" evidence="9"/>
<proteinExistence type="inferred from homology"/>
<feature type="non-terminal residue" evidence="11">
    <location>
        <position position="117"/>
    </location>
</feature>
<protein>
    <recommendedName>
        <fullName evidence="3 9">NADH-ubiquinone oxidoreductase chain 1</fullName>
        <ecNumber evidence="9">7.1.1.2</ecNumber>
    </recommendedName>
</protein>
<evidence type="ECO:0000256" key="3">
    <source>
        <dbReference type="ARBA" id="ARBA00021009"/>
    </source>
</evidence>
<dbReference type="GO" id="GO:0003954">
    <property type="term" value="F:NADH dehydrogenase activity"/>
    <property type="evidence" value="ECO:0007669"/>
    <property type="project" value="TreeGrafter"/>
</dbReference>
<dbReference type="PANTHER" id="PTHR11432">
    <property type="entry name" value="NADH DEHYDROGENASE SUBUNIT 1"/>
    <property type="match status" value="1"/>
</dbReference>
<evidence type="ECO:0000256" key="10">
    <source>
        <dbReference type="SAM" id="Phobius"/>
    </source>
</evidence>
<dbReference type="EMBL" id="EU817806">
    <property type="protein sequence ID" value="ACL14390.1"/>
    <property type="molecule type" value="Genomic_DNA"/>
</dbReference>
<dbReference type="AlphaFoldDB" id="B8R330"/>
<evidence type="ECO:0000256" key="8">
    <source>
        <dbReference type="RuleBase" id="RU000471"/>
    </source>
</evidence>
<dbReference type="GO" id="GO:0009060">
    <property type="term" value="P:aerobic respiration"/>
    <property type="evidence" value="ECO:0007669"/>
    <property type="project" value="TreeGrafter"/>
</dbReference>
<accession>B8R330</accession>
<evidence type="ECO:0000256" key="2">
    <source>
        <dbReference type="ARBA" id="ARBA00010535"/>
    </source>
</evidence>
<dbReference type="InterPro" id="IPR001694">
    <property type="entry name" value="NADH_UbQ_OxRdtase_su1/FPO"/>
</dbReference>
<comment type="similarity">
    <text evidence="2 8">Belongs to the complex I subunit 1 family.</text>
</comment>
<evidence type="ECO:0000256" key="1">
    <source>
        <dbReference type="ARBA" id="ARBA00004141"/>
    </source>
</evidence>
<evidence type="ECO:0000256" key="7">
    <source>
        <dbReference type="ARBA" id="ARBA00023136"/>
    </source>
</evidence>
<dbReference type="Pfam" id="PF00146">
    <property type="entry name" value="NADHdh"/>
    <property type="match status" value="1"/>
</dbReference>
<evidence type="ECO:0000256" key="5">
    <source>
        <dbReference type="ARBA" id="ARBA00022692"/>
    </source>
</evidence>
<evidence type="ECO:0000313" key="11">
    <source>
        <dbReference type="EMBL" id="ACL14390.1"/>
    </source>
</evidence>
<geneLocation type="mitochondrion" evidence="11"/>
<sequence>MNVYINSITAMISILIAVAFYTLLERKFLGYIQIRKGPNKNSMLGLLQPFSDALKLLNKDVSSSTTSNKSSMFMAPSLSMMLALISMPVLFTSFDNHLNLVTIMILSSISVYPILLT</sequence>
<name>B8R330_9ARAC</name>
<evidence type="ECO:0000256" key="6">
    <source>
        <dbReference type="ARBA" id="ARBA00022989"/>
    </source>
</evidence>
<evidence type="ECO:0000256" key="9">
    <source>
        <dbReference type="RuleBase" id="RU000473"/>
    </source>
</evidence>
<reference evidence="11" key="1">
    <citation type="journal article" date="2008" name="Mol. Phylogenet. Evol.">
        <title>Phylogenetic relationships of Loxosceles and Sicarius spiders are consistent with Western Gondwanan vicariance.</title>
        <authorList>
            <person name="Binford G.J."/>
            <person name="Callahan M.S."/>
            <person name="Bodner M.R."/>
            <person name="Rynerson M.R."/>
            <person name="Nunez P.B."/>
            <person name="Ellison C.E."/>
            <person name="Duncan R.P."/>
        </authorList>
    </citation>
    <scope>NUCLEOTIDE SEQUENCE</scope>
    <source>
        <strain evidence="11">Lwundergat1</strain>
    </source>
</reference>
<comment type="subcellular location">
    <subcellularLocation>
        <location evidence="1">Membrane</location>
        <topology evidence="1">Multi-pass membrane protein</topology>
    </subcellularLocation>
    <subcellularLocation>
        <location evidence="8">Mitochondrion inner membrane</location>
        <topology evidence="8">Multi-pass membrane protein</topology>
    </subcellularLocation>
</comment>
<feature type="transmembrane region" description="Helical" evidence="10">
    <location>
        <begin position="97"/>
        <end position="116"/>
    </location>
</feature>
<keyword evidence="7 10" id="KW-0472">Membrane</keyword>
<keyword evidence="4" id="KW-0813">Transport</keyword>
<keyword evidence="6 10" id="KW-1133">Transmembrane helix</keyword>
<organism evidence="11">
    <name type="scientific">Loxosceles sp. 5 GJB-2008</name>
    <dbReference type="NCBI Taxonomy" id="575962"/>
    <lineage>
        <taxon>Eukaryota</taxon>
        <taxon>Metazoa</taxon>
        <taxon>Ecdysozoa</taxon>
        <taxon>Arthropoda</taxon>
        <taxon>Chelicerata</taxon>
        <taxon>Arachnida</taxon>
        <taxon>Araneae</taxon>
        <taxon>Araneomorphae</taxon>
        <taxon>Haplogynae</taxon>
        <taxon>Scytodoidea</taxon>
        <taxon>Sicariidae</taxon>
        <taxon>Loxosceles</taxon>
    </lineage>
</organism>
<comment type="catalytic activity">
    <reaction evidence="9">
        <text>a ubiquinone + NADH + 5 H(+)(in) = a ubiquinol + NAD(+) + 4 H(+)(out)</text>
        <dbReference type="Rhea" id="RHEA:29091"/>
        <dbReference type="Rhea" id="RHEA-COMP:9565"/>
        <dbReference type="Rhea" id="RHEA-COMP:9566"/>
        <dbReference type="ChEBI" id="CHEBI:15378"/>
        <dbReference type="ChEBI" id="CHEBI:16389"/>
        <dbReference type="ChEBI" id="CHEBI:17976"/>
        <dbReference type="ChEBI" id="CHEBI:57540"/>
        <dbReference type="ChEBI" id="CHEBI:57945"/>
        <dbReference type="EC" id="7.1.1.2"/>
    </reaction>
</comment>
<dbReference type="GO" id="GO:0005743">
    <property type="term" value="C:mitochondrial inner membrane"/>
    <property type="evidence" value="ECO:0007669"/>
    <property type="project" value="UniProtKB-SubCell"/>
</dbReference>
<keyword evidence="9 11" id="KW-0496">Mitochondrion</keyword>
<feature type="transmembrane region" description="Helical" evidence="10">
    <location>
        <begin position="6"/>
        <end position="24"/>
    </location>
</feature>